<accession>A0A0F9QA83</accession>
<dbReference type="SUPFAM" id="SSF52540">
    <property type="entry name" value="P-loop containing nucleoside triphosphate hydrolases"/>
    <property type="match status" value="1"/>
</dbReference>
<proteinExistence type="predicted"/>
<dbReference type="AlphaFoldDB" id="A0A0F9QA83"/>
<dbReference type="Pfam" id="PF13175">
    <property type="entry name" value="AAA_15"/>
    <property type="match status" value="1"/>
</dbReference>
<name>A0A0F9QA83_9ZZZZ</name>
<gene>
    <name evidence="2" type="ORF">LCGC14_1040110</name>
</gene>
<evidence type="ECO:0000313" key="2">
    <source>
        <dbReference type="EMBL" id="KKN10096.1"/>
    </source>
</evidence>
<dbReference type="EMBL" id="LAZR01004278">
    <property type="protein sequence ID" value="KKN10096.1"/>
    <property type="molecule type" value="Genomic_DNA"/>
</dbReference>
<reference evidence="2" key="1">
    <citation type="journal article" date="2015" name="Nature">
        <title>Complex archaea that bridge the gap between prokaryotes and eukaryotes.</title>
        <authorList>
            <person name="Spang A."/>
            <person name="Saw J.H."/>
            <person name="Jorgensen S.L."/>
            <person name="Zaremba-Niedzwiedzka K."/>
            <person name="Martijn J."/>
            <person name="Lind A.E."/>
            <person name="van Eijk R."/>
            <person name="Schleper C."/>
            <person name="Guy L."/>
            <person name="Ettema T.J."/>
        </authorList>
    </citation>
    <scope>NUCLEOTIDE SEQUENCE</scope>
</reference>
<feature type="domain" description="Endonuclease GajA/Old nuclease/RecF-like AAA" evidence="1">
    <location>
        <begin position="11"/>
        <end position="55"/>
    </location>
</feature>
<evidence type="ECO:0000259" key="1">
    <source>
        <dbReference type="Pfam" id="PF13175"/>
    </source>
</evidence>
<comment type="caution">
    <text evidence="2">The sequence shown here is derived from an EMBL/GenBank/DDBJ whole genome shotgun (WGS) entry which is preliminary data.</text>
</comment>
<sequence length="76" mass="8914">MKKIKVTSGELKKVKIKNFGILKDVEIELSKFNILLGRNKIGKTTFIEALKCLESFIKNDVPFEYMNFYKLLRKND</sequence>
<dbReference type="Gene3D" id="3.40.50.300">
    <property type="entry name" value="P-loop containing nucleotide triphosphate hydrolases"/>
    <property type="match status" value="1"/>
</dbReference>
<organism evidence="2">
    <name type="scientific">marine sediment metagenome</name>
    <dbReference type="NCBI Taxonomy" id="412755"/>
    <lineage>
        <taxon>unclassified sequences</taxon>
        <taxon>metagenomes</taxon>
        <taxon>ecological metagenomes</taxon>
    </lineage>
</organism>
<feature type="non-terminal residue" evidence="2">
    <location>
        <position position="76"/>
    </location>
</feature>
<dbReference type="InterPro" id="IPR041685">
    <property type="entry name" value="AAA_GajA/Old/RecF-like"/>
</dbReference>
<protein>
    <recommendedName>
        <fullName evidence="1">Endonuclease GajA/Old nuclease/RecF-like AAA domain-containing protein</fullName>
    </recommendedName>
</protein>
<dbReference type="InterPro" id="IPR027417">
    <property type="entry name" value="P-loop_NTPase"/>
</dbReference>